<accession>A0AAV4NC08</accession>
<protein>
    <submittedName>
        <fullName evidence="1">Uncharacterized protein</fullName>
    </submittedName>
</protein>
<gene>
    <name evidence="1" type="ORF">CEXT_731781</name>
</gene>
<comment type="caution">
    <text evidence="1">The sequence shown here is derived from an EMBL/GenBank/DDBJ whole genome shotgun (WGS) entry which is preliminary data.</text>
</comment>
<evidence type="ECO:0000313" key="2">
    <source>
        <dbReference type="Proteomes" id="UP001054945"/>
    </source>
</evidence>
<proteinExistence type="predicted"/>
<name>A0AAV4NC08_CAEEX</name>
<dbReference type="AlphaFoldDB" id="A0AAV4NC08"/>
<organism evidence="1 2">
    <name type="scientific">Caerostris extrusa</name>
    <name type="common">Bark spider</name>
    <name type="synonym">Caerostris bankana</name>
    <dbReference type="NCBI Taxonomy" id="172846"/>
    <lineage>
        <taxon>Eukaryota</taxon>
        <taxon>Metazoa</taxon>
        <taxon>Ecdysozoa</taxon>
        <taxon>Arthropoda</taxon>
        <taxon>Chelicerata</taxon>
        <taxon>Arachnida</taxon>
        <taxon>Araneae</taxon>
        <taxon>Araneomorphae</taxon>
        <taxon>Entelegynae</taxon>
        <taxon>Araneoidea</taxon>
        <taxon>Araneidae</taxon>
        <taxon>Caerostris</taxon>
    </lineage>
</organism>
<dbReference type="Proteomes" id="UP001054945">
    <property type="component" value="Unassembled WGS sequence"/>
</dbReference>
<keyword evidence="2" id="KW-1185">Reference proteome</keyword>
<dbReference type="EMBL" id="BPLR01020721">
    <property type="protein sequence ID" value="GIX81855.1"/>
    <property type="molecule type" value="Genomic_DNA"/>
</dbReference>
<evidence type="ECO:0000313" key="1">
    <source>
        <dbReference type="EMBL" id="GIX81855.1"/>
    </source>
</evidence>
<sequence>MKPNNATLLQLRIQLGGTTADPVTECSFAADRTSAERVASVGSHPSVKMVQNKYGLLEKNVSKKPQILAKVMTLCFFPLVAFLTKKKTNQADLSCDQATSTHLVGHKSLKPDTNSS</sequence>
<reference evidence="1 2" key="1">
    <citation type="submission" date="2021-06" db="EMBL/GenBank/DDBJ databases">
        <title>Caerostris extrusa draft genome.</title>
        <authorList>
            <person name="Kono N."/>
            <person name="Arakawa K."/>
        </authorList>
    </citation>
    <scope>NUCLEOTIDE SEQUENCE [LARGE SCALE GENOMIC DNA]</scope>
</reference>